<name>A0A3B0Z0W1_9ZZZZ</name>
<accession>A0A3B0Z0W1</accession>
<evidence type="ECO:0000259" key="1">
    <source>
        <dbReference type="PROSITE" id="PS50234"/>
    </source>
</evidence>
<dbReference type="PROSITE" id="PS50234">
    <property type="entry name" value="VWFA"/>
    <property type="match status" value="1"/>
</dbReference>
<dbReference type="AlphaFoldDB" id="A0A3B0Z0W1"/>
<dbReference type="InterPro" id="IPR002035">
    <property type="entry name" value="VWF_A"/>
</dbReference>
<protein>
    <recommendedName>
        <fullName evidence="1">VWFA domain-containing protein</fullName>
    </recommendedName>
</protein>
<sequence>MTKKRLVFRVLSLWLLLILLSACAKKLENYNRAVYMLVDISGTYVKEIEQASNIIKVLIRDLNPGDSFTLARIDSNSFSEKDIILNVTFDRRASHAIRQKRTIVRKVIKFAKKAKSSRYTDITGGVLQGVEYLLRNNAARKTLIIFSDLKEDLRKGNVRQRKIEFDGIKVVSINVTKLKSDARDPTRYFKRIKYWRDLVINGKGLWKMVAASERGKIVSVVLE</sequence>
<dbReference type="SUPFAM" id="SSF53300">
    <property type="entry name" value="vWA-like"/>
    <property type="match status" value="1"/>
</dbReference>
<proteinExistence type="predicted"/>
<evidence type="ECO:0000313" key="2">
    <source>
        <dbReference type="EMBL" id="VAW81092.1"/>
    </source>
</evidence>
<dbReference type="EMBL" id="UOFL01000212">
    <property type="protein sequence ID" value="VAW81092.1"/>
    <property type="molecule type" value="Genomic_DNA"/>
</dbReference>
<organism evidence="2">
    <name type="scientific">hydrothermal vent metagenome</name>
    <dbReference type="NCBI Taxonomy" id="652676"/>
    <lineage>
        <taxon>unclassified sequences</taxon>
        <taxon>metagenomes</taxon>
        <taxon>ecological metagenomes</taxon>
    </lineage>
</organism>
<dbReference type="PROSITE" id="PS51257">
    <property type="entry name" value="PROKAR_LIPOPROTEIN"/>
    <property type="match status" value="1"/>
</dbReference>
<dbReference type="InterPro" id="IPR036465">
    <property type="entry name" value="vWFA_dom_sf"/>
</dbReference>
<reference evidence="2" key="1">
    <citation type="submission" date="2018-06" db="EMBL/GenBank/DDBJ databases">
        <authorList>
            <person name="Zhirakovskaya E."/>
        </authorList>
    </citation>
    <scope>NUCLEOTIDE SEQUENCE</scope>
</reference>
<gene>
    <name evidence="2" type="ORF">MNBD_GAMMA12-3431</name>
</gene>
<dbReference type="Gene3D" id="3.40.50.410">
    <property type="entry name" value="von Willebrand factor, type A domain"/>
    <property type="match status" value="1"/>
</dbReference>
<feature type="domain" description="VWFA" evidence="1">
    <location>
        <begin position="33"/>
        <end position="175"/>
    </location>
</feature>